<reference evidence="2 3" key="1">
    <citation type="submission" date="2015-12" db="EMBL/GenBank/DDBJ databases">
        <title>Draft genome sequence of Mesorhizobium sp. UFLA 01-765, a multitolerant efficient symbiont and plant-growth promoting strain isolated from Zn-mining soil using Leucaena leucocephala as a trap plant.</title>
        <authorList>
            <person name="Rangel W.M."/>
            <person name="Thijs S."/>
            <person name="Longatti S.M."/>
            <person name="Moreira F.M."/>
            <person name="Weyens N."/>
            <person name="Vangronsveld J."/>
            <person name="Van Hamme J.D."/>
            <person name="Bottos E.M."/>
            <person name="Rineau F."/>
        </authorList>
    </citation>
    <scope>NUCLEOTIDE SEQUENCE [LARGE SCALE GENOMIC DNA]</scope>
    <source>
        <strain evidence="2 3">UFLA 01-765</strain>
    </source>
</reference>
<dbReference type="Proteomes" id="UP000053176">
    <property type="component" value="Unassembled WGS sequence"/>
</dbReference>
<dbReference type="SUPFAM" id="SSF50199">
    <property type="entry name" value="Staphylococcal nuclease"/>
    <property type="match status" value="1"/>
</dbReference>
<evidence type="ECO:0000256" key="1">
    <source>
        <dbReference type="SAM" id="MobiDB-lite"/>
    </source>
</evidence>
<feature type="region of interest" description="Disordered" evidence="1">
    <location>
        <begin position="256"/>
        <end position="290"/>
    </location>
</feature>
<comment type="caution">
    <text evidence="2">The sequence shown here is derived from an EMBL/GenBank/DDBJ whole genome shotgun (WGS) entry which is preliminary data.</text>
</comment>
<feature type="compositionally biased region" description="Low complexity" evidence="1">
    <location>
        <begin position="256"/>
        <end position="274"/>
    </location>
</feature>
<evidence type="ECO:0000313" key="2">
    <source>
        <dbReference type="EMBL" id="KUM28315.1"/>
    </source>
</evidence>
<accession>A0A101KWL4</accession>
<sequence length="290" mass="29386">MRVLHFALAVLAVPAMVALVVAGGRSLKGNESVVAVDQIDPAAAMMPGQDTGAAPEEPATSAILAPAAPLPPKPAVHSRAIDPEVVAPPELSEEQLERVEPRAPLSDLALAGPPKPRRSKMPDGQDGTKLFQPVASAAGVIEAKGYSVTVSGIDVVKGDETCSDEGKSWACGTRARTAFRAFLRGRTVACAVPSQGGRGAVSTECWVGNKDVGQWLVENGWARAAQGGPYVEAGNKARADKKGIFGAAPSLGGLPALPAASGPAPAAPSSILPADDGAVTPPVDQPVPAQ</sequence>
<proteinExistence type="predicted"/>
<gene>
    <name evidence="2" type="ORF">AU467_12570</name>
</gene>
<evidence type="ECO:0008006" key="4">
    <source>
        <dbReference type="Google" id="ProtNLM"/>
    </source>
</evidence>
<dbReference type="Gene3D" id="2.40.50.90">
    <property type="match status" value="1"/>
</dbReference>
<evidence type="ECO:0000313" key="3">
    <source>
        <dbReference type="Proteomes" id="UP000053176"/>
    </source>
</evidence>
<dbReference type="InterPro" id="IPR035437">
    <property type="entry name" value="SNase_OB-fold_sf"/>
</dbReference>
<protein>
    <recommendedName>
        <fullName evidence="4">Thermonuclease family protein</fullName>
    </recommendedName>
</protein>
<name>A0A101KWL4_RHILI</name>
<feature type="region of interest" description="Disordered" evidence="1">
    <location>
        <begin position="90"/>
        <end position="129"/>
    </location>
</feature>
<dbReference type="EMBL" id="LPWA01000024">
    <property type="protein sequence ID" value="KUM28315.1"/>
    <property type="molecule type" value="Genomic_DNA"/>
</dbReference>
<organism evidence="2 3">
    <name type="scientific">Rhizobium loti</name>
    <name type="common">Mesorhizobium loti</name>
    <dbReference type="NCBI Taxonomy" id="381"/>
    <lineage>
        <taxon>Bacteria</taxon>
        <taxon>Pseudomonadati</taxon>
        <taxon>Pseudomonadota</taxon>
        <taxon>Alphaproteobacteria</taxon>
        <taxon>Hyphomicrobiales</taxon>
        <taxon>Phyllobacteriaceae</taxon>
        <taxon>Mesorhizobium</taxon>
    </lineage>
</organism>
<dbReference type="AlphaFoldDB" id="A0A101KWL4"/>